<feature type="compositionally biased region" description="Polar residues" evidence="13">
    <location>
        <begin position="963"/>
        <end position="977"/>
    </location>
</feature>
<evidence type="ECO:0000256" key="13">
    <source>
        <dbReference type="SAM" id="MobiDB-lite"/>
    </source>
</evidence>
<dbReference type="InterPro" id="IPR036388">
    <property type="entry name" value="WH-like_DNA-bd_sf"/>
</dbReference>
<evidence type="ECO:0000256" key="1">
    <source>
        <dbReference type="ARBA" id="ARBA00004123"/>
    </source>
</evidence>
<dbReference type="InterPro" id="IPR001965">
    <property type="entry name" value="Znf_PHD"/>
</dbReference>
<dbReference type="Gene3D" id="3.30.40.10">
    <property type="entry name" value="Zinc/RING finger domain, C3HC4 (zinc finger)"/>
    <property type="match status" value="1"/>
</dbReference>
<proteinExistence type="inferred from homology"/>
<evidence type="ECO:0000256" key="8">
    <source>
        <dbReference type="ARBA" id="ARBA00022853"/>
    </source>
</evidence>
<keyword evidence="5" id="KW-0479">Metal-binding</keyword>
<organism evidence="16 17">
    <name type="scientific">Rhodofomes roseus</name>
    <dbReference type="NCBI Taxonomy" id="34475"/>
    <lineage>
        <taxon>Eukaryota</taxon>
        <taxon>Fungi</taxon>
        <taxon>Dikarya</taxon>
        <taxon>Basidiomycota</taxon>
        <taxon>Agaricomycotina</taxon>
        <taxon>Agaricomycetes</taxon>
        <taxon>Polyporales</taxon>
        <taxon>Rhodofomes</taxon>
    </lineage>
</organism>
<dbReference type="EC" id="2.3.1.48" evidence="3 12"/>
<dbReference type="Gene3D" id="3.30.60.60">
    <property type="entry name" value="N-acetyl transferase-like"/>
    <property type="match status" value="1"/>
</dbReference>
<dbReference type="PROSITE" id="PS51726">
    <property type="entry name" value="MYST_HAT"/>
    <property type="match status" value="1"/>
</dbReference>
<dbReference type="SUPFAM" id="SSF57903">
    <property type="entry name" value="FYVE/PHD zinc finger"/>
    <property type="match status" value="2"/>
</dbReference>
<feature type="compositionally biased region" description="Acidic residues" evidence="13">
    <location>
        <begin position="1046"/>
        <end position="1065"/>
    </location>
</feature>
<comment type="subcellular location">
    <subcellularLocation>
        <location evidence="1 12">Nucleus</location>
    </subcellularLocation>
</comment>
<evidence type="ECO:0000259" key="15">
    <source>
        <dbReference type="PROSITE" id="PS51726"/>
    </source>
</evidence>
<evidence type="ECO:0000256" key="12">
    <source>
        <dbReference type="RuleBase" id="RU361211"/>
    </source>
</evidence>
<keyword evidence="10 12" id="KW-0539">Nucleus</keyword>
<dbReference type="EMBL" id="JADCUA010000007">
    <property type="protein sequence ID" value="KAH9838367.1"/>
    <property type="molecule type" value="Genomic_DNA"/>
</dbReference>
<dbReference type="PROSITE" id="PS50016">
    <property type="entry name" value="ZF_PHD_2"/>
    <property type="match status" value="1"/>
</dbReference>
<evidence type="ECO:0000313" key="16">
    <source>
        <dbReference type="EMBL" id="KAH9838367.1"/>
    </source>
</evidence>
<evidence type="ECO:0000259" key="14">
    <source>
        <dbReference type="PROSITE" id="PS50016"/>
    </source>
</evidence>
<feature type="region of interest" description="Disordered" evidence="13">
    <location>
        <begin position="645"/>
        <end position="677"/>
    </location>
</feature>
<name>A0ABQ8KJP4_9APHY</name>
<feature type="compositionally biased region" description="Basic and acidic residues" evidence="13">
    <location>
        <begin position="1012"/>
        <end position="1026"/>
    </location>
</feature>
<feature type="region of interest" description="Disordered" evidence="13">
    <location>
        <begin position="90"/>
        <end position="209"/>
    </location>
</feature>
<feature type="compositionally biased region" description="Acidic residues" evidence="13">
    <location>
        <begin position="1027"/>
        <end position="1038"/>
    </location>
</feature>
<feature type="compositionally biased region" description="Basic residues" evidence="13">
    <location>
        <begin position="122"/>
        <end position="134"/>
    </location>
</feature>
<feature type="compositionally biased region" description="Basic and acidic residues" evidence="13">
    <location>
        <begin position="824"/>
        <end position="834"/>
    </location>
</feature>
<evidence type="ECO:0000256" key="4">
    <source>
        <dbReference type="ARBA" id="ARBA00022679"/>
    </source>
</evidence>
<feature type="region of interest" description="Disordered" evidence="13">
    <location>
        <begin position="235"/>
        <end position="294"/>
    </location>
</feature>
<feature type="compositionally biased region" description="Basic and acidic residues" evidence="13">
    <location>
        <begin position="933"/>
        <end position="946"/>
    </location>
</feature>
<feature type="compositionally biased region" description="Polar residues" evidence="13">
    <location>
        <begin position="737"/>
        <end position="747"/>
    </location>
</feature>
<feature type="region of interest" description="Disordered" evidence="13">
    <location>
        <begin position="689"/>
        <end position="1065"/>
    </location>
</feature>
<dbReference type="InterPro" id="IPR013083">
    <property type="entry name" value="Znf_RING/FYVE/PHD"/>
</dbReference>
<feature type="compositionally biased region" description="Polar residues" evidence="13">
    <location>
        <begin position="713"/>
        <end position="727"/>
    </location>
</feature>
<gene>
    <name evidence="16" type="ORF">C8Q71DRAFT_895990</name>
</gene>
<keyword evidence="17" id="KW-1185">Reference proteome</keyword>
<feature type="compositionally biased region" description="Acidic residues" evidence="13">
    <location>
        <begin position="947"/>
        <end position="962"/>
    </location>
</feature>
<evidence type="ECO:0000313" key="17">
    <source>
        <dbReference type="Proteomes" id="UP000814176"/>
    </source>
</evidence>
<keyword evidence="9" id="KW-0007">Acetylation</keyword>
<feature type="domain" description="PHD-type" evidence="14">
    <location>
        <begin position="35"/>
        <end position="85"/>
    </location>
</feature>
<dbReference type="PANTHER" id="PTHR10615">
    <property type="entry name" value="HISTONE ACETYLTRANSFERASE"/>
    <property type="match status" value="1"/>
</dbReference>
<evidence type="ECO:0000256" key="9">
    <source>
        <dbReference type="ARBA" id="ARBA00022990"/>
    </source>
</evidence>
<dbReference type="Pfam" id="PF00628">
    <property type="entry name" value="PHD"/>
    <property type="match status" value="1"/>
</dbReference>
<evidence type="ECO:0000256" key="6">
    <source>
        <dbReference type="ARBA" id="ARBA00022771"/>
    </source>
</evidence>
<comment type="similarity">
    <text evidence="2 12">Belongs to the MYST (SAS/MOZ) family.</text>
</comment>
<feature type="domain" description="MYST-type HAT" evidence="15">
    <location>
        <begin position="292"/>
        <end position="612"/>
    </location>
</feature>
<evidence type="ECO:0000256" key="11">
    <source>
        <dbReference type="PROSITE-ProRule" id="PRU00146"/>
    </source>
</evidence>
<keyword evidence="7" id="KW-0862">Zinc</keyword>
<dbReference type="SMART" id="SM00249">
    <property type="entry name" value="PHD"/>
    <property type="match status" value="2"/>
</dbReference>
<feature type="compositionally biased region" description="Low complexity" evidence="13">
    <location>
        <begin position="645"/>
        <end position="661"/>
    </location>
</feature>
<dbReference type="InterPro" id="IPR040706">
    <property type="entry name" value="Zf-MYST"/>
</dbReference>
<dbReference type="SUPFAM" id="SSF55729">
    <property type="entry name" value="Acyl-CoA N-acyltransferases (Nat)"/>
    <property type="match status" value="1"/>
</dbReference>
<dbReference type="InterPro" id="IPR019786">
    <property type="entry name" value="Zinc_finger_PHD-type_CS"/>
</dbReference>
<evidence type="ECO:0000256" key="2">
    <source>
        <dbReference type="ARBA" id="ARBA00010107"/>
    </source>
</evidence>
<dbReference type="Pfam" id="PF17772">
    <property type="entry name" value="zf-MYST"/>
    <property type="match status" value="1"/>
</dbReference>
<keyword evidence="8" id="KW-0156">Chromatin regulator</keyword>
<dbReference type="Gene3D" id="3.40.630.30">
    <property type="match status" value="1"/>
</dbReference>
<comment type="caution">
    <text evidence="16">The sequence shown here is derived from an EMBL/GenBank/DDBJ whole genome shotgun (WGS) entry which is preliminary data.</text>
</comment>
<dbReference type="Gene3D" id="1.10.10.10">
    <property type="entry name" value="Winged helix-like DNA-binding domain superfamily/Winged helix DNA-binding domain"/>
    <property type="match status" value="1"/>
</dbReference>
<comment type="catalytic activity">
    <reaction evidence="12">
        <text>L-lysyl-[protein] + acetyl-CoA = N(6)-acetyl-L-lysyl-[protein] + CoA + H(+)</text>
        <dbReference type="Rhea" id="RHEA:45948"/>
        <dbReference type="Rhea" id="RHEA-COMP:9752"/>
        <dbReference type="Rhea" id="RHEA-COMP:10731"/>
        <dbReference type="ChEBI" id="CHEBI:15378"/>
        <dbReference type="ChEBI" id="CHEBI:29969"/>
        <dbReference type="ChEBI" id="CHEBI:57287"/>
        <dbReference type="ChEBI" id="CHEBI:57288"/>
        <dbReference type="ChEBI" id="CHEBI:61930"/>
        <dbReference type="EC" id="2.3.1.48"/>
    </reaction>
</comment>
<dbReference type="InterPro" id="IPR011011">
    <property type="entry name" value="Znf_FYVE_PHD"/>
</dbReference>
<dbReference type="PANTHER" id="PTHR10615:SF161">
    <property type="entry name" value="HISTONE ACETYLTRANSFERASE KAT7"/>
    <property type="match status" value="1"/>
</dbReference>
<dbReference type="InterPro" id="IPR016181">
    <property type="entry name" value="Acyl_CoA_acyltransferase"/>
</dbReference>
<reference evidence="16 17" key="1">
    <citation type="journal article" date="2021" name="Environ. Microbiol.">
        <title>Gene family expansions and transcriptome signatures uncover fungal adaptations to wood decay.</title>
        <authorList>
            <person name="Hage H."/>
            <person name="Miyauchi S."/>
            <person name="Viragh M."/>
            <person name="Drula E."/>
            <person name="Min B."/>
            <person name="Chaduli D."/>
            <person name="Navarro D."/>
            <person name="Favel A."/>
            <person name="Norest M."/>
            <person name="Lesage-Meessen L."/>
            <person name="Balint B."/>
            <person name="Merenyi Z."/>
            <person name="de Eugenio L."/>
            <person name="Morin E."/>
            <person name="Martinez A.T."/>
            <person name="Baldrian P."/>
            <person name="Stursova M."/>
            <person name="Martinez M.J."/>
            <person name="Novotny C."/>
            <person name="Magnuson J.K."/>
            <person name="Spatafora J.W."/>
            <person name="Maurice S."/>
            <person name="Pangilinan J."/>
            <person name="Andreopoulos W."/>
            <person name="LaButti K."/>
            <person name="Hundley H."/>
            <person name="Na H."/>
            <person name="Kuo A."/>
            <person name="Barry K."/>
            <person name="Lipzen A."/>
            <person name="Henrissat B."/>
            <person name="Riley R."/>
            <person name="Ahrendt S."/>
            <person name="Nagy L.G."/>
            <person name="Grigoriev I.V."/>
            <person name="Martin F."/>
            <person name="Rosso M.N."/>
        </authorList>
    </citation>
    <scope>NUCLEOTIDE SEQUENCE [LARGE SCALE GENOMIC DNA]</scope>
    <source>
        <strain evidence="16 17">CIRM-BRFM 1785</strain>
    </source>
</reference>
<protein>
    <recommendedName>
        <fullName evidence="3 12">Histone acetyltransferase</fullName>
        <ecNumber evidence="3 12">2.3.1.48</ecNumber>
    </recommendedName>
</protein>
<feature type="compositionally biased region" description="Basic and acidic residues" evidence="13">
    <location>
        <begin position="181"/>
        <end position="191"/>
    </location>
</feature>
<evidence type="ECO:0000256" key="10">
    <source>
        <dbReference type="ARBA" id="ARBA00023242"/>
    </source>
</evidence>
<evidence type="ECO:0000256" key="7">
    <source>
        <dbReference type="ARBA" id="ARBA00022833"/>
    </source>
</evidence>
<dbReference type="InterPro" id="IPR019787">
    <property type="entry name" value="Znf_PHD-finger"/>
</dbReference>
<dbReference type="CDD" id="cd15543">
    <property type="entry name" value="PHD_RSF1"/>
    <property type="match status" value="1"/>
</dbReference>
<keyword evidence="4" id="KW-0808">Transferase</keyword>
<keyword evidence="6 11" id="KW-0863">Zinc-finger</keyword>
<feature type="compositionally biased region" description="Polar residues" evidence="13">
    <location>
        <begin position="279"/>
        <end position="290"/>
    </location>
</feature>
<dbReference type="PROSITE" id="PS01359">
    <property type="entry name" value="ZF_PHD_1"/>
    <property type="match status" value="1"/>
</dbReference>
<evidence type="ECO:0000256" key="3">
    <source>
        <dbReference type="ARBA" id="ARBA00013184"/>
    </source>
</evidence>
<accession>A0ABQ8KJP4</accession>
<evidence type="ECO:0000256" key="5">
    <source>
        <dbReference type="ARBA" id="ARBA00022723"/>
    </source>
</evidence>
<dbReference type="Proteomes" id="UP000814176">
    <property type="component" value="Unassembled WGS sequence"/>
</dbReference>
<dbReference type="RefSeq" id="XP_047780282.1">
    <property type="nucleotide sequence ID" value="XM_047928737.1"/>
</dbReference>
<dbReference type="InterPro" id="IPR050603">
    <property type="entry name" value="MYST_HAT"/>
</dbReference>
<sequence>MVSCAECGRSTHPSCLNLADIGDVMRSYPWLCHNCKRCEVCQKKERENKMILCERCDRGWHMDCLQPPLEEAPPGTWYCPLCEDALAQDAQSASQSDIHHPTKVPPSEVDADGEATPAALRQKNKKKQRPKGKTPMRDEPDADDATPSTRAHKRPRVRVASPAPPSSPTQRSGTGLRIRLPFRDKGKAREDDPGDAPKGMFDDILSPEDRDMAETSILPVDKQRFEKSRVAAEERLYPKPPPAQLEAPETPGAGPSSRPLRSSRQATLPAPLSERSESPACSTPGPQVQKSPDGLRIRKIRFGDHDIDTWFDAPFPEEYANIPDGRLWYCEFCLKYMKSKFLANRHLMKCKMRFPPGDEIYRDGPISIFEVDGRKNKIYCQNLCLLSKMFLDHKSLFYDVEPFLFYVIAEFDDVGARFVGYFSKEKRSPKDYNVSCIMTLPVRQRRGWGQLLIDFSYLLSRKEQRPGSPEKPLSPLGAISYRKYWTFALHRYFRTAPPNPRLEDISAATAVTIEDICNTLVQLGMIKIDDPANRPKPMPGQAIKFPKGRKNGIARKHLQRRETHDEEKVKGPFVAPTKYEIHWDSEEVERYLANMEAKNYVTLKPEKLKWSPFIVSRTRKSEQLPSANSETARAVGAQAMAASDAVPAVVETATPTTPRPVGDLRDSSIMPSESPFDLFDDDDVVMATSPTREVSRVRPDTNGGPSAIVAVNSVPSDMSPDSTSNPAPVSASDPQPGETQTDEQSQLELDEALARQLTRDLQFSDRSLRRRGQVDPKPAEDMRARVPDDSPSARKSRPVANRRPALRATTSVSPVKTGTGGRRISQDEHDESGKRPLRSRAITDPDVRAASSARSASPRKRRRIDSPAPQEVEEVRMPAPSTRRNSRRGVTEDPAPPPALPRSQRKPTRRNTDGVVRVASMSPVQTRRSPRKLTSDTRSLDGPREPEEPEEDEGEPDVEMQDDSANSPLTGVTSRHSVPSEDTVVVTPSAGGMNKASPVGGAVAMPPVLPAVDERHASQFDGADRMEVDEDEDEDEKDDNYTGNFDDQDAEWEPDNGGEPDLGEG</sequence>
<dbReference type="Pfam" id="PF01853">
    <property type="entry name" value="MOZ_SAS"/>
    <property type="match status" value="1"/>
</dbReference>
<feature type="compositionally biased region" description="Basic and acidic residues" evidence="13">
    <location>
        <begin position="762"/>
        <end position="792"/>
    </location>
</feature>
<dbReference type="GeneID" id="72009469"/>
<dbReference type="InterPro" id="IPR002717">
    <property type="entry name" value="HAT_MYST-type"/>
</dbReference>